<dbReference type="AlphaFoldDB" id="A0A146LCX6"/>
<evidence type="ECO:0000256" key="1">
    <source>
        <dbReference type="SAM" id="MobiDB-lite"/>
    </source>
</evidence>
<dbReference type="EMBL" id="GDHC01013697">
    <property type="protein sequence ID" value="JAQ04932.1"/>
    <property type="molecule type" value="Transcribed_RNA"/>
</dbReference>
<name>A0A146LCX6_LYGHE</name>
<proteinExistence type="predicted"/>
<evidence type="ECO:0000256" key="2">
    <source>
        <dbReference type="SAM" id="SignalP"/>
    </source>
</evidence>
<reference evidence="4" key="1">
    <citation type="journal article" date="2016" name="Gigascience">
        <title>De novo construction of an expanded transcriptome assembly for the western tarnished plant bug, Lygus hesperus.</title>
        <authorList>
            <person name="Tassone E.E."/>
            <person name="Geib S.M."/>
            <person name="Hall B."/>
            <person name="Fabrick J.A."/>
            <person name="Brent C.S."/>
            <person name="Hull J.J."/>
        </authorList>
    </citation>
    <scope>NUCLEOTIDE SEQUENCE</scope>
</reference>
<feature type="region of interest" description="Disordered" evidence="1">
    <location>
        <begin position="277"/>
        <end position="323"/>
    </location>
</feature>
<keyword evidence="2" id="KW-0732">Signal</keyword>
<feature type="non-terminal residue" evidence="4">
    <location>
        <position position="1"/>
    </location>
</feature>
<gene>
    <name evidence="4" type="ORF">g.65542</name>
</gene>
<feature type="chain" id="PRO_5007527103" description="Selenoprotein P N-terminal domain-containing protein" evidence="2">
    <location>
        <begin position="41"/>
        <end position="344"/>
    </location>
</feature>
<evidence type="ECO:0000259" key="3">
    <source>
        <dbReference type="Pfam" id="PF04592"/>
    </source>
</evidence>
<dbReference type="InterPro" id="IPR007671">
    <property type="entry name" value="Selenoprotein-P_N"/>
</dbReference>
<protein>
    <recommendedName>
        <fullName evidence="3">Selenoprotein P N-terminal domain-containing protein</fullName>
    </recommendedName>
</protein>
<feature type="compositionally biased region" description="Acidic residues" evidence="1">
    <location>
        <begin position="299"/>
        <end position="308"/>
    </location>
</feature>
<feature type="domain" description="Selenoprotein P N-terminal" evidence="3">
    <location>
        <begin position="117"/>
        <end position="202"/>
    </location>
</feature>
<dbReference type="Pfam" id="PF04592">
    <property type="entry name" value="SelP_N"/>
    <property type="match status" value="1"/>
</dbReference>
<sequence>QIFSVQISAARRTAESVLSVRMRSRVVLLLLVGLMESAMCRVEHCQGLEVEGLNLGGGVVHLIYSMKRNCVLCYKEVNKLFTLKSRMAKFGHKMEISVGMNKSPTTNNRRRLPAELDMDVEHVWKKLGKKNGHIFLFDKCGKLAYQVITPWSKQNYPFTGMAALSAILDDPCGECNVTLQANLDPLTGNSIHQESATHHSQKTTGERELDYGMIRLSDSKIPLTIIYRSRHDHMVGGEKVSYNVVELRSNDPNYHGHAETTADFNITAAEIDSGNATEEGLQLTDEGGRETTTVPPMEYYDDNSEDDSSSSSESPMDQRKVVELKKHYEPLRKWMSCAQQIMGT</sequence>
<feature type="signal peptide" evidence="2">
    <location>
        <begin position="1"/>
        <end position="40"/>
    </location>
</feature>
<accession>A0A146LCX6</accession>
<organism evidence="4">
    <name type="scientific">Lygus hesperus</name>
    <name type="common">Western plant bug</name>
    <dbReference type="NCBI Taxonomy" id="30085"/>
    <lineage>
        <taxon>Eukaryota</taxon>
        <taxon>Metazoa</taxon>
        <taxon>Ecdysozoa</taxon>
        <taxon>Arthropoda</taxon>
        <taxon>Hexapoda</taxon>
        <taxon>Insecta</taxon>
        <taxon>Pterygota</taxon>
        <taxon>Neoptera</taxon>
        <taxon>Paraneoptera</taxon>
        <taxon>Hemiptera</taxon>
        <taxon>Heteroptera</taxon>
        <taxon>Panheteroptera</taxon>
        <taxon>Cimicomorpha</taxon>
        <taxon>Miridae</taxon>
        <taxon>Mirini</taxon>
        <taxon>Lygus</taxon>
    </lineage>
</organism>
<evidence type="ECO:0000313" key="4">
    <source>
        <dbReference type="EMBL" id="JAQ04932.1"/>
    </source>
</evidence>